<dbReference type="GO" id="GO:0000139">
    <property type="term" value="C:Golgi membrane"/>
    <property type="evidence" value="ECO:0007669"/>
    <property type="project" value="UniProtKB-SubCell"/>
</dbReference>
<evidence type="ECO:0000313" key="10">
    <source>
        <dbReference type="EMBL" id="TRY77748.1"/>
    </source>
</evidence>
<evidence type="ECO:0000313" key="11">
    <source>
        <dbReference type="Proteomes" id="UP000318571"/>
    </source>
</evidence>
<dbReference type="Pfam" id="PF06990">
    <property type="entry name" value="Gal-3-0_sulfotr"/>
    <property type="match status" value="2"/>
</dbReference>
<comment type="caution">
    <text evidence="10">The sequence shown here is derived from an EMBL/GenBank/DDBJ whole genome shotgun (WGS) entry which is preliminary data.</text>
</comment>
<protein>
    <submittedName>
        <fullName evidence="10">Uncharacterized protein</fullName>
    </submittedName>
</protein>
<evidence type="ECO:0000256" key="2">
    <source>
        <dbReference type="ARBA" id="ARBA00008124"/>
    </source>
</evidence>
<accession>A0A553PJB1</accession>
<keyword evidence="5" id="KW-0735">Signal-anchor</keyword>
<dbReference type="STRING" id="6832.A0A553PJB1"/>
<gene>
    <name evidence="10" type="ORF">TCAL_08990</name>
</gene>
<dbReference type="Gene3D" id="3.40.50.300">
    <property type="entry name" value="P-loop containing nucleotide triphosphate hydrolases"/>
    <property type="match status" value="1"/>
</dbReference>
<dbReference type="EMBL" id="VCGU01000003">
    <property type="protein sequence ID" value="TRY77748.1"/>
    <property type="molecule type" value="Genomic_DNA"/>
</dbReference>
<dbReference type="GO" id="GO:0009247">
    <property type="term" value="P:glycolipid biosynthetic process"/>
    <property type="evidence" value="ECO:0007669"/>
    <property type="project" value="InterPro"/>
</dbReference>
<comment type="similarity">
    <text evidence="2">Belongs to the galactose-3-O-sulfotransferase family.</text>
</comment>
<organism evidence="10 11">
    <name type="scientific">Tigriopus californicus</name>
    <name type="common">Marine copepod</name>
    <dbReference type="NCBI Taxonomy" id="6832"/>
    <lineage>
        <taxon>Eukaryota</taxon>
        <taxon>Metazoa</taxon>
        <taxon>Ecdysozoa</taxon>
        <taxon>Arthropoda</taxon>
        <taxon>Crustacea</taxon>
        <taxon>Multicrustacea</taxon>
        <taxon>Hexanauplia</taxon>
        <taxon>Copepoda</taxon>
        <taxon>Harpacticoida</taxon>
        <taxon>Harpacticidae</taxon>
        <taxon>Tigriopus</taxon>
    </lineage>
</organism>
<comment type="subcellular location">
    <subcellularLocation>
        <location evidence="1">Golgi apparatus membrane</location>
        <topology evidence="1">Single-pass type II membrane protein</topology>
    </subcellularLocation>
</comment>
<name>A0A553PJB1_TIGCA</name>
<keyword evidence="6" id="KW-1133">Transmembrane helix</keyword>
<evidence type="ECO:0000256" key="1">
    <source>
        <dbReference type="ARBA" id="ARBA00004323"/>
    </source>
</evidence>
<evidence type="ECO:0000256" key="4">
    <source>
        <dbReference type="ARBA" id="ARBA00022692"/>
    </source>
</evidence>
<dbReference type="Proteomes" id="UP000318571">
    <property type="component" value="Chromosome 11"/>
</dbReference>
<dbReference type="AlphaFoldDB" id="A0A553PJB1"/>
<proteinExistence type="inferred from homology"/>
<evidence type="ECO:0000256" key="3">
    <source>
        <dbReference type="ARBA" id="ARBA00022679"/>
    </source>
</evidence>
<sequence>MFWFIAMNERKCIADAMGTSICQQRMIPIKVSPANLKVGFLKTHKTASRTLQNIILRFGMKKNKVFAMPPNCETKFYQEEGWNATFQVKAMERNPWHATYLRHQLYDLCVFHSRWNKEEYRWVHSGDLKHRGYLVDNRIYRGLNQQAFDLGLSYEDQLNETRIAEFVDQQLQTFSFAAITERFDESMVIVAEILNVPLSWVASIPIGVRNDSLRISLSEKSKLRLMSLQKADHALYEAFDRSLDETIQIYGKKRFQSNLAKLRRIQMILHKECDLDLNSNLSARMFSSQECSWIQMGERSLIEEARDYTIAQWNEKYPKARVKMSCHQNLNPNT</sequence>
<evidence type="ECO:0000256" key="7">
    <source>
        <dbReference type="ARBA" id="ARBA00023034"/>
    </source>
</evidence>
<dbReference type="GO" id="GO:0001733">
    <property type="term" value="F:galactosylceramide sulfotransferase activity"/>
    <property type="evidence" value="ECO:0007669"/>
    <property type="project" value="InterPro"/>
</dbReference>
<evidence type="ECO:0000256" key="9">
    <source>
        <dbReference type="ARBA" id="ARBA00023180"/>
    </source>
</evidence>
<dbReference type="InterPro" id="IPR009729">
    <property type="entry name" value="Gal-3-0_sulfotransfrase"/>
</dbReference>
<keyword evidence="7" id="KW-0333">Golgi apparatus</keyword>
<keyword evidence="11" id="KW-1185">Reference proteome</keyword>
<dbReference type="PANTHER" id="PTHR14647:SF87">
    <property type="entry name" value="PUTATIVE-RELATED"/>
    <property type="match status" value="1"/>
</dbReference>
<reference evidence="10 11" key="1">
    <citation type="journal article" date="2018" name="Nat. Ecol. Evol.">
        <title>Genomic signatures of mitonuclear coevolution across populations of Tigriopus californicus.</title>
        <authorList>
            <person name="Barreto F.S."/>
            <person name="Watson E.T."/>
            <person name="Lima T.G."/>
            <person name="Willett C.S."/>
            <person name="Edmands S."/>
            <person name="Li W."/>
            <person name="Burton R.S."/>
        </authorList>
    </citation>
    <scope>NUCLEOTIDE SEQUENCE [LARGE SCALE GENOMIC DNA]</scope>
    <source>
        <strain evidence="10 11">San Diego</strain>
    </source>
</reference>
<keyword evidence="4" id="KW-0812">Transmembrane</keyword>
<evidence type="ECO:0000256" key="6">
    <source>
        <dbReference type="ARBA" id="ARBA00022989"/>
    </source>
</evidence>
<keyword evidence="3" id="KW-0808">Transferase</keyword>
<evidence type="ECO:0000256" key="8">
    <source>
        <dbReference type="ARBA" id="ARBA00023136"/>
    </source>
</evidence>
<keyword evidence="9" id="KW-0325">Glycoprotein</keyword>
<evidence type="ECO:0000256" key="5">
    <source>
        <dbReference type="ARBA" id="ARBA00022968"/>
    </source>
</evidence>
<keyword evidence="8" id="KW-0472">Membrane</keyword>
<dbReference type="PANTHER" id="PTHR14647">
    <property type="entry name" value="GALACTOSE-3-O-SULFOTRANSFERASE"/>
    <property type="match status" value="1"/>
</dbReference>
<dbReference type="InterPro" id="IPR027417">
    <property type="entry name" value="P-loop_NTPase"/>
</dbReference>